<dbReference type="VEuPathDB" id="MicrosporidiaDB:Eint_060170"/>
<dbReference type="SMART" id="SM01399">
    <property type="entry name" value="Sybindin"/>
    <property type="match status" value="1"/>
</dbReference>
<dbReference type="InterPro" id="IPR007233">
    <property type="entry name" value="TRAPPC"/>
</dbReference>
<dbReference type="RefSeq" id="XP_003072986.1">
    <property type="nucleotide sequence ID" value="XM_003072940.1"/>
</dbReference>
<name>E0S7E7_ENCIT</name>
<keyword evidence="2 7" id="KW-0813">Transport</keyword>
<dbReference type="Gene3D" id="3.30.450.70">
    <property type="match status" value="1"/>
</dbReference>
<sequence length="123" mass="14211">MLVEQFFIINKSGGMVYKYEREGETSINSLLILTSSLYSVSVILSRIMGKSAAKQTIRLQNRVITVFRTITNMVFVFVADEPVDSLFEKVYSHYCKYVTRNPFHSPEMPIQCSKFKPHLLFES</sequence>
<dbReference type="Pfam" id="PF04099">
    <property type="entry name" value="Sybindin"/>
    <property type="match status" value="1"/>
</dbReference>
<evidence type="ECO:0000256" key="1">
    <source>
        <dbReference type="ARBA" id="ARBA00004555"/>
    </source>
</evidence>
<dbReference type="GO" id="GO:0005794">
    <property type="term" value="C:Golgi apparatus"/>
    <property type="evidence" value="ECO:0007669"/>
    <property type="project" value="UniProtKB-SubCell"/>
</dbReference>
<organism evidence="8 9">
    <name type="scientific">Encephalitozoon intestinalis (strain ATCC 50506)</name>
    <name type="common">Microsporidian parasite</name>
    <name type="synonym">Septata intestinalis</name>
    <dbReference type="NCBI Taxonomy" id="876142"/>
    <lineage>
        <taxon>Eukaryota</taxon>
        <taxon>Fungi</taxon>
        <taxon>Fungi incertae sedis</taxon>
        <taxon>Microsporidia</taxon>
        <taxon>Unikaryonidae</taxon>
        <taxon>Encephalitozoon</taxon>
    </lineage>
</organism>
<protein>
    <recommendedName>
        <fullName evidence="7">Trafficking protein particle complex subunit</fullName>
    </recommendedName>
</protein>
<dbReference type="GO" id="GO:0005783">
    <property type="term" value="C:endoplasmic reticulum"/>
    <property type="evidence" value="ECO:0007669"/>
    <property type="project" value="UniProtKB-SubCell"/>
</dbReference>
<evidence type="ECO:0000256" key="5">
    <source>
        <dbReference type="ARBA" id="ARBA00023034"/>
    </source>
</evidence>
<dbReference type="HOGENOM" id="CLU_053380_6_0_1"/>
<dbReference type="GO" id="GO:0030008">
    <property type="term" value="C:TRAPP complex"/>
    <property type="evidence" value="ECO:0007669"/>
    <property type="project" value="UniProtKB-UniRule"/>
</dbReference>
<keyword evidence="9" id="KW-1185">Reference proteome</keyword>
<evidence type="ECO:0000256" key="2">
    <source>
        <dbReference type="ARBA" id="ARBA00022448"/>
    </source>
</evidence>
<keyword evidence="4 7" id="KW-0931">ER-Golgi transport</keyword>
<comment type="similarity">
    <text evidence="6">Belongs to the TRAPP small subunits family. TRAPPC4 subfamily.</text>
</comment>
<evidence type="ECO:0000256" key="3">
    <source>
        <dbReference type="ARBA" id="ARBA00022824"/>
    </source>
</evidence>
<evidence type="ECO:0000256" key="6">
    <source>
        <dbReference type="ARBA" id="ARBA00038179"/>
    </source>
</evidence>
<comment type="subcellular location">
    <subcellularLocation>
        <location evidence="7">Endoplasmic reticulum</location>
    </subcellularLocation>
    <subcellularLocation>
        <location evidence="7">Golgi apparatus</location>
        <location evidence="7">cis-Golgi network</location>
    </subcellularLocation>
    <subcellularLocation>
        <location evidence="1">Golgi apparatus</location>
    </subcellularLocation>
</comment>
<evidence type="ECO:0000256" key="4">
    <source>
        <dbReference type="ARBA" id="ARBA00022892"/>
    </source>
</evidence>
<dbReference type="InterPro" id="IPR011012">
    <property type="entry name" value="Longin-like_dom_sf"/>
</dbReference>
<dbReference type="PANTHER" id="PTHR23249">
    <property type="entry name" value="TRAFFICKING PROTEIN PARTICLE COMPLEX SUBUNIT"/>
    <property type="match status" value="1"/>
</dbReference>
<dbReference type="PANTHER" id="PTHR23249:SF15">
    <property type="entry name" value="TRAFFICKING PROTEIN PARTICLE COMPLEX SUBUNIT 4"/>
    <property type="match status" value="1"/>
</dbReference>
<evidence type="ECO:0000313" key="9">
    <source>
        <dbReference type="Proteomes" id="UP000002313"/>
    </source>
</evidence>
<keyword evidence="3 7" id="KW-0256">Endoplasmic reticulum</keyword>
<dbReference type="EMBL" id="CP001947">
    <property type="protein sequence ID" value="ADM11626.1"/>
    <property type="molecule type" value="Genomic_DNA"/>
</dbReference>
<evidence type="ECO:0000313" key="8">
    <source>
        <dbReference type="EMBL" id="ADM11626.1"/>
    </source>
</evidence>
<dbReference type="AlphaFoldDB" id="E0S7E7"/>
<dbReference type="GeneID" id="9699300"/>
<dbReference type="OrthoDB" id="246406at2759"/>
<evidence type="ECO:0000256" key="7">
    <source>
        <dbReference type="RuleBase" id="RU366065"/>
    </source>
</evidence>
<gene>
    <name evidence="8" type="ORF">Eint_060170</name>
</gene>
<dbReference type="Proteomes" id="UP000002313">
    <property type="component" value="Chromosome VI"/>
</dbReference>
<reference evidence="8 9" key="1">
    <citation type="journal article" date="2010" name="Nat. Commun.">
        <title>The complete sequence of the smallest known nuclear genome from the microsporidian Encephalitozoon intestinalis.</title>
        <authorList>
            <person name="Corradi N."/>
            <person name="Pombert J.-F."/>
            <person name="Farinelli L."/>
            <person name="Didier E.S."/>
            <person name="Keeling P.J."/>
        </authorList>
    </citation>
    <scope>NUCLEOTIDE SEQUENCE [LARGE SCALE GENOMIC DNA]</scope>
    <source>
        <strain evidence="8 9">ATCC 50506</strain>
    </source>
</reference>
<proteinExistence type="inferred from homology"/>
<dbReference type="KEGG" id="ein:Eint_060170"/>
<accession>E0S7E7</accession>
<dbReference type="SUPFAM" id="SSF64356">
    <property type="entry name" value="SNARE-like"/>
    <property type="match status" value="1"/>
</dbReference>
<comment type="subunit">
    <text evidence="7">Part of the multisubunit transport protein particle (TRAPP) complex.</text>
</comment>
<dbReference type="GO" id="GO:0006888">
    <property type="term" value="P:endoplasmic reticulum to Golgi vesicle-mediated transport"/>
    <property type="evidence" value="ECO:0007669"/>
    <property type="project" value="UniProtKB-UniRule"/>
</dbReference>
<keyword evidence="5 7" id="KW-0333">Golgi apparatus</keyword>
<reference evidence="8 9" key="2">
    <citation type="journal article" date="2012" name="Proc. Natl. Acad. Sci. U.S.A.">
        <title>Gain and loss of multiple functionally related, horizontally transferred genes in the reduced genomes of two microsporidian parasites.</title>
        <authorList>
            <person name="Pombert J.-F."/>
            <person name="Selman M."/>
            <person name="Burki F."/>
            <person name="Bardell F.T."/>
            <person name="Farinelli L."/>
            <person name="Solter L.F."/>
            <person name="Whitman D.W."/>
            <person name="Weiss L.M."/>
            <person name="Corradi N."/>
            <person name="Keeling P.J."/>
        </authorList>
    </citation>
    <scope>NUCLEOTIDE SEQUENCE [LARGE SCALE GENOMIC DNA]</scope>
    <source>
        <strain evidence="8 9">ATCC 50506</strain>
    </source>
</reference>